<evidence type="ECO:0000256" key="1">
    <source>
        <dbReference type="SAM" id="MobiDB-lite"/>
    </source>
</evidence>
<accession>D2V289</accession>
<gene>
    <name evidence="2" type="ORF">NAEGRDRAFT_46105</name>
</gene>
<feature type="region of interest" description="Disordered" evidence="1">
    <location>
        <begin position="25"/>
        <end position="122"/>
    </location>
</feature>
<feature type="compositionally biased region" description="Polar residues" evidence="1">
    <location>
        <begin position="25"/>
        <end position="54"/>
    </location>
</feature>
<protein>
    <submittedName>
        <fullName evidence="2">Predicted protein</fullName>
    </submittedName>
</protein>
<feature type="compositionally biased region" description="Polar residues" evidence="1">
    <location>
        <begin position="80"/>
        <end position="114"/>
    </location>
</feature>
<dbReference type="EMBL" id="GG738849">
    <property type="protein sequence ID" value="EFC49014.1"/>
    <property type="molecule type" value="Genomic_DNA"/>
</dbReference>
<dbReference type="Proteomes" id="UP000006671">
    <property type="component" value="Unassembled WGS sequence"/>
</dbReference>
<proteinExistence type="predicted"/>
<reference evidence="2 3" key="1">
    <citation type="journal article" date="2010" name="Cell">
        <title>The genome of Naegleria gruberi illuminates early eukaryotic versatility.</title>
        <authorList>
            <person name="Fritz-Laylin L.K."/>
            <person name="Prochnik S.E."/>
            <person name="Ginger M.L."/>
            <person name="Dacks J.B."/>
            <person name="Carpenter M.L."/>
            <person name="Field M.C."/>
            <person name="Kuo A."/>
            <person name="Paredez A."/>
            <person name="Chapman J."/>
            <person name="Pham J."/>
            <person name="Shu S."/>
            <person name="Neupane R."/>
            <person name="Cipriano M."/>
            <person name="Mancuso J."/>
            <person name="Tu H."/>
            <person name="Salamov A."/>
            <person name="Lindquist E."/>
            <person name="Shapiro H."/>
            <person name="Lucas S."/>
            <person name="Grigoriev I.V."/>
            <person name="Cande W.Z."/>
            <person name="Fulton C."/>
            <person name="Rokhsar D.S."/>
            <person name="Dawson S.C."/>
        </authorList>
    </citation>
    <scope>NUCLEOTIDE SEQUENCE [LARGE SCALE GENOMIC DNA]</scope>
    <source>
        <strain evidence="2 3">NEG-M</strain>
    </source>
</reference>
<evidence type="ECO:0000313" key="2">
    <source>
        <dbReference type="EMBL" id="EFC49014.1"/>
    </source>
</evidence>
<dbReference type="AlphaFoldDB" id="D2V289"/>
<dbReference type="GeneID" id="8861389"/>
<evidence type="ECO:0000313" key="3">
    <source>
        <dbReference type="Proteomes" id="UP000006671"/>
    </source>
</evidence>
<name>D2V289_NAEGR</name>
<keyword evidence="3" id="KW-1185">Reference proteome</keyword>
<organism evidence="3">
    <name type="scientific">Naegleria gruberi</name>
    <name type="common">Amoeba</name>
    <dbReference type="NCBI Taxonomy" id="5762"/>
    <lineage>
        <taxon>Eukaryota</taxon>
        <taxon>Discoba</taxon>
        <taxon>Heterolobosea</taxon>
        <taxon>Tetramitia</taxon>
        <taxon>Eutetramitia</taxon>
        <taxon>Vahlkampfiidae</taxon>
        <taxon>Naegleria</taxon>
    </lineage>
</organism>
<dbReference type="VEuPathDB" id="AmoebaDB:NAEGRDRAFT_46105"/>
<dbReference type="RefSeq" id="XP_002681758.1">
    <property type="nucleotide sequence ID" value="XM_002681712.1"/>
</dbReference>
<sequence>MGEILQILFAMVIQETLNCEGYLPTASSDGGATHQSTTTHLNIPNNTPQPNQFANHDGVKEEEQEEISCGETPSLEIYTPATSEPLTTWEQSNAVPSTSCALSTETIKSPSSQTVKEEPESE</sequence>
<dbReference type="KEGG" id="ngr:NAEGRDRAFT_46105"/>
<dbReference type="InParanoid" id="D2V289"/>